<dbReference type="Gene3D" id="3.30.930.10">
    <property type="entry name" value="Bira Bifunctional Protein, Domain 2"/>
    <property type="match status" value="1"/>
</dbReference>
<dbReference type="InterPro" id="IPR042103">
    <property type="entry name" value="SerRS_1_N_sf"/>
</dbReference>
<keyword evidence="7" id="KW-0175">Coiled coil</keyword>
<dbReference type="PRINTS" id="PR00981">
    <property type="entry name" value="TRNASYNTHSER"/>
</dbReference>
<evidence type="ECO:0000256" key="8">
    <source>
        <dbReference type="SAM" id="MobiDB-lite"/>
    </source>
</evidence>
<dbReference type="Pfam" id="PF00587">
    <property type="entry name" value="tRNA-synt_2b"/>
    <property type="match status" value="1"/>
</dbReference>
<keyword evidence="3" id="KW-0547">Nucleotide-binding</keyword>
<dbReference type="OMA" id="IVCENRT"/>
<keyword evidence="2" id="KW-0436">Ligase</keyword>
<protein>
    <recommendedName>
        <fullName evidence="1">serine--tRNA ligase</fullName>
        <ecNumber evidence="1">6.1.1.11</ecNumber>
    </recommendedName>
    <alternativeName>
        <fullName evidence="6">Seryl-tRNA synthetase</fullName>
    </alternativeName>
</protein>
<evidence type="ECO:0000256" key="1">
    <source>
        <dbReference type="ARBA" id="ARBA00012840"/>
    </source>
</evidence>
<name>A0A5A8CEY8_CAFRO</name>
<dbReference type="PANTHER" id="PTHR11778">
    <property type="entry name" value="SERYL-TRNA SYNTHETASE"/>
    <property type="match status" value="1"/>
</dbReference>
<dbReference type="EC" id="6.1.1.11" evidence="1"/>
<dbReference type="SUPFAM" id="SSF46589">
    <property type="entry name" value="tRNA-binding arm"/>
    <property type="match status" value="1"/>
</dbReference>
<dbReference type="Gene3D" id="1.10.287.40">
    <property type="entry name" value="Serine-tRNA synthetase, tRNA binding domain"/>
    <property type="match status" value="1"/>
</dbReference>
<gene>
    <name evidence="10" type="ORF">FNF29_04448</name>
</gene>
<dbReference type="InterPro" id="IPR006195">
    <property type="entry name" value="aa-tRNA-synth_II"/>
</dbReference>
<organism evidence="10 11">
    <name type="scientific">Cafeteria roenbergensis</name>
    <name type="common">Marine flagellate</name>
    <dbReference type="NCBI Taxonomy" id="33653"/>
    <lineage>
        <taxon>Eukaryota</taxon>
        <taxon>Sar</taxon>
        <taxon>Stramenopiles</taxon>
        <taxon>Bigyra</taxon>
        <taxon>Opalozoa</taxon>
        <taxon>Bicosoecida</taxon>
        <taxon>Cafeteriaceae</taxon>
        <taxon>Cafeteria</taxon>
    </lineage>
</organism>
<accession>A0A5A8CEY8</accession>
<dbReference type="InterPro" id="IPR010978">
    <property type="entry name" value="tRNA-bd_arm"/>
</dbReference>
<evidence type="ECO:0000256" key="6">
    <source>
        <dbReference type="ARBA" id="ARBA00031113"/>
    </source>
</evidence>
<evidence type="ECO:0000256" key="4">
    <source>
        <dbReference type="ARBA" id="ARBA00022840"/>
    </source>
</evidence>
<dbReference type="Proteomes" id="UP000323011">
    <property type="component" value="Unassembled WGS sequence"/>
</dbReference>
<evidence type="ECO:0000313" key="10">
    <source>
        <dbReference type="EMBL" id="KAA0151525.1"/>
    </source>
</evidence>
<sequence>MLAIRAAAAARRAGTAPLRMARAMSAASGGIKPMLDMNAIVADIEGVERNCVQRGMLEANPRRVAELRERVTALQKRGDAIRKERNKVAKSGRGDSDEAIEARRRGAALRDEMQALEAAQVPLREALLEEALRIPNTTHAQSPVGDESAAVTVGFFGELTKPAAADQRGAAASPAGEERSAMDGWTPATPPHMLDPGQAALDHSVIAENLGIVDFDAAARSTGPKFSMLTGDGAMLELGVVNHVLGRMRSRGFMPILPPDVAHQSVIAGCGFQPRGDESNIYPLEGTDLCLSATSEIALAGMLADTILPEPATSLPRLYAAFSHCFRREAGAAGRASRGLYRLHQFSKVEMMIVCENRTCDDALAEVPERLRRQGIRDVLQRQLIATGAAATTDEAEAKVADRLGPRPTLVSDAWLEVLVGLQAGTMAELGLRGRILNMPTMELGASAHRKFDLEAWMPGRDVGDDAPPGGWGEVTSASNCTDYQARRLGIRYRDPGTGKPVFAHTLNATAAAIPRVLVALLETYQTPTGSVRLPPSCPAFALLPEELEPAVEGQRGIHCRRRHADTLLPATDDDC</sequence>
<evidence type="ECO:0000256" key="7">
    <source>
        <dbReference type="SAM" id="Coils"/>
    </source>
</evidence>
<dbReference type="InterPro" id="IPR002317">
    <property type="entry name" value="Ser-tRNA-ligase_type_1"/>
</dbReference>
<dbReference type="GO" id="GO:0004828">
    <property type="term" value="F:serine-tRNA ligase activity"/>
    <property type="evidence" value="ECO:0007669"/>
    <property type="project" value="UniProtKB-EC"/>
</dbReference>
<keyword evidence="5" id="KW-0030">Aminoacyl-tRNA synthetase</keyword>
<dbReference type="InterPro" id="IPR002314">
    <property type="entry name" value="aa-tRNA-synt_IIb"/>
</dbReference>
<feature type="region of interest" description="Disordered" evidence="8">
    <location>
        <begin position="164"/>
        <end position="197"/>
    </location>
</feature>
<dbReference type="SUPFAM" id="SSF55681">
    <property type="entry name" value="Class II aaRS and biotin synthetases"/>
    <property type="match status" value="1"/>
</dbReference>
<dbReference type="InterPro" id="IPR045864">
    <property type="entry name" value="aa-tRNA-synth_II/BPL/LPL"/>
</dbReference>
<reference evidence="10 11" key="1">
    <citation type="submission" date="2019-07" db="EMBL/GenBank/DDBJ databases">
        <title>Genomes of Cafeteria roenbergensis.</title>
        <authorList>
            <person name="Fischer M.G."/>
            <person name="Hackl T."/>
            <person name="Roman M."/>
        </authorList>
    </citation>
    <scope>NUCLEOTIDE SEQUENCE [LARGE SCALE GENOMIC DNA]</scope>
    <source>
        <strain evidence="10 11">BVI</strain>
    </source>
</reference>
<feature type="domain" description="Aminoacyl-transfer RNA synthetases class-II family profile" evidence="9">
    <location>
        <begin position="248"/>
        <end position="535"/>
    </location>
</feature>
<evidence type="ECO:0000256" key="3">
    <source>
        <dbReference type="ARBA" id="ARBA00022741"/>
    </source>
</evidence>
<comment type="caution">
    <text evidence="10">The sequence shown here is derived from an EMBL/GenBank/DDBJ whole genome shotgun (WGS) entry which is preliminary data.</text>
</comment>
<dbReference type="InterPro" id="IPR015866">
    <property type="entry name" value="Ser-tRNA-synth_1_N"/>
</dbReference>
<dbReference type="GO" id="GO:0006434">
    <property type="term" value="P:seryl-tRNA aminoacylation"/>
    <property type="evidence" value="ECO:0007669"/>
    <property type="project" value="InterPro"/>
</dbReference>
<proteinExistence type="predicted"/>
<evidence type="ECO:0000256" key="5">
    <source>
        <dbReference type="ARBA" id="ARBA00023146"/>
    </source>
</evidence>
<keyword evidence="4" id="KW-0067">ATP-binding</keyword>
<keyword evidence="11" id="KW-1185">Reference proteome</keyword>
<dbReference type="PROSITE" id="PS50862">
    <property type="entry name" value="AA_TRNA_LIGASE_II"/>
    <property type="match status" value="1"/>
</dbReference>
<dbReference type="GO" id="GO:0005524">
    <property type="term" value="F:ATP binding"/>
    <property type="evidence" value="ECO:0007669"/>
    <property type="project" value="UniProtKB-KW"/>
</dbReference>
<dbReference type="Pfam" id="PF02403">
    <property type="entry name" value="Seryl_tRNA_N"/>
    <property type="match status" value="1"/>
</dbReference>
<evidence type="ECO:0000313" key="11">
    <source>
        <dbReference type="Proteomes" id="UP000323011"/>
    </source>
</evidence>
<evidence type="ECO:0000259" key="9">
    <source>
        <dbReference type="PROSITE" id="PS50862"/>
    </source>
</evidence>
<feature type="coiled-coil region" evidence="7">
    <location>
        <begin position="64"/>
        <end position="119"/>
    </location>
</feature>
<dbReference type="AlphaFoldDB" id="A0A5A8CEY8"/>
<dbReference type="EMBL" id="VLTN01000026">
    <property type="protein sequence ID" value="KAA0151525.1"/>
    <property type="molecule type" value="Genomic_DNA"/>
</dbReference>
<evidence type="ECO:0000256" key="2">
    <source>
        <dbReference type="ARBA" id="ARBA00022598"/>
    </source>
</evidence>